<reference evidence="11 12" key="1">
    <citation type="submission" date="2020-05" db="EMBL/GenBank/DDBJ databases">
        <title>MicrobeNet Type strains.</title>
        <authorList>
            <person name="Nicholson A.C."/>
        </authorList>
    </citation>
    <scope>NUCLEOTIDE SEQUENCE [LARGE SCALE GENOMIC DNA]</scope>
    <source>
        <strain evidence="11 12">CCUG 46604</strain>
    </source>
</reference>
<organism evidence="11 12">
    <name type="scientific">Brevibacterium luteolum</name>
    <dbReference type="NCBI Taxonomy" id="199591"/>
    <lineage>
        <taxon>Bacteria</taxon>
        <taxon>Bacillati</taxon>
        <taxon>Actinomycetota</taxon>
        <taxon>Actinomycetes</taxon>
        <taxon>Micrococcales</taxon>
        <taxon>Brevibacteriaceae</taxon>
        <taxon>Brevibacterium</taxon>
    </lineage>
</organism>
<keyword evidence="5" id="KW-0378">Hydrolase</keyword>
<name>A0A849ATF0_9MICO</name>
<comment type="caution">
    <text evidence="8">Lacks conserved residue(s) required for the propagation of feature annotation.</text>
</comment>
<comment type="cofactor">
    <cofactor evidence="1">
        <name>Zn(2+)</name>
        <dbReference type="ChEBI" id="CHEBI:29105"/>
    </cofactor>
</comment>
<keyword evidence="3" id="KW-0645">Protease</keyword>
<evidence type="ECO:0000256" key="6">
    <source>
        <dbReference type="ARBA" id="ARBA00022833"/>
    </source>
</evidence>
<evidence type="ECO:0000256" key="1">
    <source>
        <dbReference type="ARBA" id="ARBA00001947"/>
    </source>
</evidence>
<evidence type="ECO:0000256" key="4">
    <source>
        <dbReference type="ARBA" id="ARBA00022723"/>
    </source>
</evidence>
<keyword evidence="4" id="KW-0479">Metal-binding</keyword>
<evidence type="ECO:0000256" key="5">
    <source>
        <dbReference type="ARBA" id="ARBA00022801"/>
    </source>
</evidence>
<evidence type="ECO:0000256" key="8">
    <source>
        <dbReference type="PROSITE-ProRule" id="PRU01379"/>
    </source>
</evidence>
<dbReference type="GO" id="GO:0008270">
    <property type="term" value="F:zinc ion binding"/>
    <property type="evidence" value="ECO:0007669"/>
    <property type="project" value="InterPro"/>
</dbReference>
<proteinExistence type="inferred from homology"/>
<dbReference type="GO" id="GO:0004181">
    <property type="term" value="F:metallocarboxypeptidase activity"/>
    <property type="evidence" value="ECO:0007669"/>
    <property type="project" value="InterPro"/>
</dbReference>
<dbReference type="GO" id="GO:0006508">
    <property type="term" value="P:proteolysis"/>
    <property type="evidence" value="ECO:0007669"/>
    <property type="project" value="UniProtKB-KW"/>
</dbReference>
<dbReference type="EMBL" id="JABEMC010000008">
    <property type="protein sequence ID" value="NNG79913.1"/>
    <property type="molecule type" value="Genomic_DNA"/>
</dbReference>
<dbReference type="SUPFAM" id="SSF53187">
    <property type="entry name" value="Zn-dependent exopeptidases"/>
    <property type="match status" value="1"/>
</dbReference>
<feature type="domain" description="Peptidase M14" evidence="10">
    <location>
        <begin position="1"/>
        <end position="179"/>
    </location>
</feature>
<dbReference type="Pfam" id="PF00246">
    <property type="entry name" value="Peptidase_M14"/>
    <property type="match status" value="1"/>
</dbReference>
<dbReference type="PANTHER" id="PTHR11705:SF143">
    <property type="entry name" value="SLL0236 PROTEIN"/>
    <property type="match status" value="1"/>
</dbReference>
<feature type="region of interest" description="Disordered" evidence="9">
    <location>
        <begin position="125"/>
        <end position="179"/>
    </location>
</feature>
<evidence type="ECO:0000256" key="2">
    <source>
        <dbReference type="ARBA" id="ARBA00005988"/>
    </source>
</evidence>
<gene>
    <name evidence="11" type="ORF">HLA91_11120</name>
</gene>
<evidence type="ECO:0000313" key="11">
    <source>
        <dbReference type="EMBL" id="NNG79913.1"/>
    </source>
</evidence>
<dbReference type="Gene3D" id="3.40.630.10">
    <property type="entry name" value="Zn peptidases"/>
    <property type="match status" value="1"/>
</dbReference>
<dbReference type="InterPro" id="IPR057246">
    <property type="entry name" value="CARBOXYPEPT_ZN_1"/>
</dbReference>
<dbReference type="Proteomes" id="UP000549517">
    <property type="component" value="Unassembled WGS sequence"/>
</dbReference>
<sequence length="179" mass="19568">MYFTGKRESPSSNLPASIIPGAIQNPGRFKGGHDLVAVRITAGVKDQPTYTDGQEGKPRFFFGTQTHSREIITSEMAWRFASEIIGGYGKDAQITSLLDSTEVCVAFQHNADSVDVVEKAFADGVDTTPAGDGNPDSRSKAWQRKNQNATGFEDKGAPWSRNQPSIDLNRNWPYQWGGA</sequence>
<dbReference type="PROSITE" id="PS52035">
    <property type="entry name" value="PEPTIDASE_M14"/>
    <property type="match status" value="1"/>
</dbReference>
<evidence type="ECO:0000256" key="9">
    <source>
        <dbReference type="SAM" id="MobiDB-lite"/>
    </source>
</evidence>
<comment type="similarity">
    <text evidence="2 8">Belongs to the peptidase M14 family.</text>
</comment>
<dbReference type="AlphaFoldDB" id="A0A849ATF0"/>
<comment type="caution">
    <text evidence="11">The sequence shown here is derived from an EMBL/GenBank/DDBJ whole genome shotgun (WGS) entry which is preliminary data.</text>
</comment>
<dbReference type="InterPro" id="IPR000834">
    <property type="entry name" value="Peptidase_M14"/>
</dbReference>
<evidence type="ECO:0000259" key="10">
    <source>
        <dbReference type="PROSITE" id="PS52035"/>
    </source>
</evidence>
<keyword evidence="7" id="KW-0482">Metalloprotease</keyword>
<evidence type="ECO:0000256" key="7">
    <source>
        <dbReference type="ARBA" id="ARBA00023049"/>
    </source>
</evidence>
<dbReference type="PROSITE" id="PS00132">
    <property type="entry name" value="CARBOXYPEPT_ZN_1"/>
    <property type="match status" value="1"/>
</dbReference>
<evidence type="ECO:0000256" key="3">
    <source>
        <dbReference type="ARBA" id="ARBA00022670"/>
    </source>
</evidence>
<evidence type="ECO:0000313" key="12">
    <source>
        <dbReference type="Proteomes" id="UP000549517"/>
    </source>
</evidence>
<dbReference type="GO" id="GO:0005615">
    <property type="term" value="C:extracellular space"/>
    <property type="evidence" value="ECO:0007669"/>
    <property type="project" value="TreeGrafter"/>
</dbReference>
<accession>A0A849ATF0</accession>
<keyword evidence="6" id="KW-0862">Zinc</keyword>
<protein>
    <recommendedName>
        <fullName evidence="10">Peptidase M14 domain-containing protein</fullName>
    </recommendedName>
</protein>
<dbReference type="PANTHER" id="PTHR11705">
    <property type="entry name" value="PROTEASE FAMILY M14 CARBOXYPEPTIDASE A,B"/>
    <property type="match status" value="1"/>
</dbReference>